<keyword evidence="5" id="KW-0813">Transport</keyword>
<comment type="subunit">
    <text evidence="5">Forms a complex with TatA.</text>
</comment>
<dbReference type="InterPro" id="IPR002033">
    <property type="entry name" value="TatC"/>
</dbReference>
<keyword evidence="5" id="KW-0811">Translocation</keyword>
<keyword evidence="4 5" id="KW-0472">Membrane</keyword>
<dbReference type="AlphaFoldDB" id="A0AAU8IIK5"/>
<comment type="function">
    <text evidence="5">Part of the twin-arginine translocation (Tat) system that transports large folded proteins containing a characteristic twin-arginine motif in their signal peptide across membranes.</text>
</comment>
<evidence type="ECO:0000256" key="4">
    <source>
        <dbReference type="ARBA" id="ARBA00023136"/>
    </source>
</evidence>
<reference evidence="6" key="1">
    <citation type="submission" date="2024-06" db="EMBL/GenBank/DDBJ databases">
        <authorList>
            <person name="Fan A."/>
            <person name="Zhang F.Y."/>
            <person name="Zhang L."/>
        </authorList>
    </citation>
    <scope>NUCLEOTIDE SEQUENCE</scope>
    <source>
        <strain evidence="6">Y61</strain>
    </source>
</reference>
<comment type="subcellular location">
    <subcellularLocation>
        <location evidence="5">Cell membrane</location>
        <topology evidence="5">Multi-pass membrane protein</topology>
    </subcellularLocation>
    <subcellularLocation>
        <location evidence="1">Membrane</location>
        <topology evidence="1">Multi-pass membrane protein</topology>
    </subcellularLocation>
</comment>
<evidence type="ECO:0000256" key="5">
    <source>
        <dbReference type="HAMAP-Rule" id="MF_00902"/>
    </source>
</evidence>
<feature type="transmembrane region" description="Helical" evidence="5">
    <location>
        <begin position="213"/>
        <end position="232"/>
    </location>
</feature>
<keyword evidence="5" id="KW-1003">Cell membrane</keyword>
<dbReference type="GO" id="GO:0033281">
    <property type="term" value="C:TAT protein transport complex"/>
    <property type="evidence" value="ECO:0007669"/>
    <property type="project" value="UniProtKB-UniRule"/>
</dbReference>
<dbReference type="EMBL" id="CP159510">
    <property type="protein sequence ID" value="XCJ18371.1"/>
    <property type="molecule type" value="Genomic_DNA"/>
</dbReference>
<feature type="transmembrane region" description="Helical" evidence="5">
    <location>
        <begin position="152"/>
        <end position="178"/>
    </location>
</feature>
<dbReference type="HAMAP" id="MF_00902">
    <property type="entry name" value="TatC"/>
    <property type="match status" value="1"/>
</dbReference>
<comment type="similarity">
    <text evidence="5">Belongs to the TatC family.</text>
</comment>
<dbReference type="PROSITE" id="PS01218">
    <property type="entry name" value="TATC"/>
    <property type="match status" value="1"/>
</dbReference>
<dbReference type="RefSeq" id="WP_353949409.1">
    <property type="nucleotide sequence ID" value="NZ_CP159510.1"/>
</dbReference>
<evidence type="ECO:0000256" key="2">
    <source>
        <dbReference type="ARBA" id="ARBA00022692"/>
    </source>
</evidence>
<dbReference type="PRINTS" id="PR01840">
    <property type="entry name" value="TATCFAMILY"/>
</dbReference>
<evidence type="ECO:0000256" key="3">
    <source>
        <dbReference type="ARBA" id="ARBA00022989"/>
    </source>
</evidence>
<sequence>MTGKNMSLLNHLNELRRRLIAVFVAFILSAAVMLFFTKRLYLWLIRDLHVDGQLAVLSPADIVTVYFMIAGVAAIAVTIPFAAWQLWLFVAPALTRKERRIALSYIPALFLLFLGGIAFGYFIVFPNIFHFLMSMNDGMFQLVFTAERYFRFMMQVVLPFGLIFELPVIVVFLTNLGILNPVRMRKMRKISYFVLIILGVALSPPDFVSDTVMSVPLLLLYEICVTLSAITWRRKLKRRAQSEGELSAAAEQTHEHNL</sequence>
<protein>
    <recommendedName>
        <fullName evidence="5">Sec-independent protein translocase protein TatC</fullName>
    </recommendedName>
</protein>
<accession>A0AAU8IIK5</accession>
<dbReference type="PANTHER" id="PTHR30371:SF4">
    <property type="entry name" value="SEC-INDEPENDENT PROTEIN TRANSLOCASE PROTEIN TATCD"/>
    <property type="match status" value="1"/>
</dbReference>
<feature type="transmembrane region" description="Helical" evidence="5">
    <location>
        <begin position="190"/>
        <end position="207"/>
    </location>
</feature>
<dbReference type="Pfam" id="PF00902">
    <property type="entry name" value="TatC"/>
    <property type="match status" value="1"/>
</dbReference>
<dbReference type="GO" id="GO:0043953">
    <property type="term" value="P:protein transport by the Tat complex"/>
    <property type="evidence" value="ECO:0007669"/>
    <property type="project" value="UniProtKB-UniRule"/>
</dbReference>
<proteinExistence type="inferred from homology"/>
<keyword evidence="2 5" id="KW-0812">Transmembrane</keyword>
<feature type="transmembrane region" description="Helical" evidence="5">
    <location>
        <begin position="20"/>
        <end position="45"/>
    </location>
</feature>
<gene>
    <name evidence="5 6" type="primary">tatC</name>
    <name evidence="6" type="ORF">ABNN70_08155</name>
</gene>
<evidence type="ECO:0000313" key="6">
    <source>
        <dbReference type="EMBL" id="XCJ18371.1"/>
    </source>
</evidence>
<dbReference type="NCBIfam" id="TIGR00945">
    <property type="entry name" value="tatC"/>
    <property type="match status" value="1"/>
</dbReference>
<dbReference type="InterPro" id="IPR019820">
    <property type="entry name" value="Sec-indep_translocase_CS"/>
</dbReference>
<evidence type="ECO:0000256" key="1">
    <source>
        <dbReference type="ARBA" id="ARBA00004141"/>
    </source>
</evidence>
<feature type="transmembrane region" description="Helical" evidence="5">
    <location>
        <begin position="102"/>
        <end position="132"/>
    </location>
</feature>
<dbReference type="GO" id="GO:0065002">
    <property type="term" value="P:intracellular protein transmembrane transport"/>
    <property type="evidence" value="ECO:0007669"/>
    <property type="project" value="TreeGrafter"/>
</dbReference>
<keyword evidence="5" id="KW-0653">Protein transport</keyword>
<feature type="transmembrane region" description="Helical" evidence="5">
    <location>
        <begin position="65"/>
        <end position="90"/>
    </location>
</feature>
<dbReference type="PANTHER" id="PTHR30371">
    <property type="entry name" value="SEC-INDEPENDENT PROTEIN TRANSLOCASE PROTEIN TATC"/>
    <property type="match status" value="1"/>
</dbReference>
<keyword evidence="3 5" id="KW-1133">Transmembrane helix</keyword>
<name>A0AAU8IIK5_9BACL</name>
<dbReference type="GO" id="GO:0009977">
    <property type="term" value="F:proton motive force dependent protein transmembrane transporter activity"/>
    <property type="evidence" value="ECO:0007669"/>
    <property type="project" value="TreeGrafter"/>
</dbReference>
<organism evidence="6">
    <name type="scientific">Sporolactobacillus sp. Y61</name>
    <dbReference type="NCBI Taxonomy" id="3160863"/>
    <lineage>
        <taxon>Bacteria</taxon>
        <taxon>Bacillati</taxon>
        <taxon>Bacillota</taxon>
        <taxon>Bacilli</taxon>
        <taxon>Bacillales</taxon>
        <taxon>Sporolactobacillaceae</taxon>
        <taxon>Sporolactobacillus</taxon>
    </lineage>
</organism>